<sequence>MTYNLVLLRHGQSEWNQKNLFTGWVDVPLTEQGRTEAARAGQLLAEENLLPEVLHTSRLKRAIITADIALEHADRAWIDVKRSWRLNERHYGALQGKNKKEIRDEFGEEQFMTWRRSFDTPPPVLDDSSEWSQAGDPRYANLGDAIPRTECLADVIVRLLPYWYDSIVPDLRLGRTVLVTAHGNSLRALVKHLDGISDADIPSLNIPTGIPLHYELDESFAPLNPGGTYLDAAAAEAAIGQVANQGR</sequence>
<dbReference type="UniPathway" id="UPA00109">
    <property type="reaction ID" value="UER00186"/>
</dbReference>
<dbReference type="InterPro" id="IPR013078">
    <property type="entry name" value="His_Pase_superF_clade-1"/>
</dbReference>
<feature type="site" description="Transition state stabilizer" evidence="6 9">
    <location>
        <position position="182"/>
    </location>
</feature>
<protein>
    <recommendedName>
        <fullName evidence="6 10">2,3-bisphosphoglycerate-dependent phosphoglycerate mutase</fullName>
        <shortName evidence="6">BPG-dependent PGAM</shortName>
        <shortName evidence="6">PGAM</shortName>
        <shortName evidence="6">Phosphoglyceromutase</shortName>
        <shortName evidence="6">dPGM</shortName>
        <ecNumber evidence="6 10">5.4.2.11</ecNumber>
    </recommendedName>
</protein>
<feature type="binding site" evidence="6 8">
    <location>
        <position position="61"/>
    </location>
    <ligand>
        <name>substrate</name>
    </ligand>
</feature>
<comment type="pathway">
    <text evidence="6 10">Carbohydrate degradation; glycolysis; pyruvate from D-glyceraldehyde 3-phosphate: step 3/5.</text>
</comment>
<feature type="binding site" evidence="6 8">
    <location>
        <begin position="115"/>
        <end position="116"/>
    </location>
    <ligand>
        <name>substrate</name>
    </ligand>
</feature>
<organism evidence="11 12">
    <name type="scientific">Brevibacterium luteolum</name>
    <dbReference type="NCBI Taxonomy" id="199591"/>
    <lineage>
        <taxon>Bacteria</taxon>
        <taxon>Bacillati</taxon>
        <taxon>Actinomycetota</taxon>
        <taxon>Actinomycetes</taxon>
        <taxon>Micrococcales</taxon>
        <taxon>Brevibacteriaceae</taxon>
        <taxon>Brevibacterium</taxon>
    </lineage>
</organism>
<dbReference type="HAMAP" id="MF_01039">
    <property type="entry name" value="PGAM_GpmA"/>
    <property type="match status" value="1"/>
</dbReference>
<dbReference type="GO" id="GO:0006096">
    <property type="term" value="P:glycolytic process"/>
    <property type="evidence" value="ECO:0007669"/>
    <property type="project" value="UniProtKB-UniRule"/>
</dbReference>
<dbReference type="AlphaFoldDB" id="A0A2N6PHP3"/>
<dbReference type="RefSeq" id="WP_102162011.1">
    <property type="nucleotide sequence ID" value="NZ_PNFZ01000003.1"/>
</dbReference>
<gene>
    <name evidence="6" type="primary">gpmA</name>
    <name evidence="11" type="ORF">CJ198_07560</name>
</gene>
<proteinExistence type="inferred from homology"/>
<dbReference type="SMART" id="SM00855">
    <property type="entry name" value="PGAM"/>
    <property type="match status" value="1"/>
</dbReference>
<keyword evidence="3 6" id="KW-0312">Gluconeogenesis</keyword>
<comment type="catalytic activity">
    <reaction evidence="1 6 10">
        <text>(2R)-2-phosphoglycerate = (2R)-3-phosphoglycerate</text>
        <dbReference type="Rhea" id="RHEA:15901"/>
        <dbReference type="ChEBI" id="CHEBI:58272"/>
        <dbReference type="ChEBI" id="CHEBI:58289"/>
        <dbReference type="EC" id="5.4.2.11"/>
    </reaction>
</comment>
<evidence type="ECO:0000256" key="6">
    <source>
        <dbReference type="HAMAP-Rule" id="MF_01039"/>
    </source>
</evidence>
<keyword evidence="5 6" id="KW-0413">Isomerase</keyword>
<dbReference type="Pfam" id="PF00300">
    <property type="entry name" value="His_Phos_1"/>
    <property type="match status" value="1"/>
</dbReference>
<keyword evidence="4 6" id="KW-0324">Glycolysis</keyword>
<dbReference type="PROSITE" id="PS00175">
    <property type="entry name" value="PG_MUTASE"/>
    <property type="match status" value="1"/>
</dbReference>
<feature type="active site" description="Tele-phosphohistidine intermediate" evidence="6 7">
    <location>
        <position position="10"/>
    </location>
</feature>
<dbReference type="NCBIfam" id="NF010718">
    <property type="entry name" value="PRK14120.1"/>
    <property type="match status" value="1"/>
</dbReference>
<evidence type="ECO:0000313" key="11">
    <source>
        <dbReference type="EMBL" id="PMB98215.1"/>
    </source>
</evidence>
<evidence type="ECO:0000313" key="12">
    <source>
        <dbReference type="Proteomes" id="UP000235703"/>
    </source>
</evidence>
<feature type="binding site" evidence="6 8">
    <location>
        <begin position="22"/>
        <end position="23"/>
    </location>
    <ligand>
        <name>substrate</name>
    </ligand>
</feature>
<dbReference type="PANTHER" id="PTHR11931">
    <property type="entry name" value="PHOSPHOGLYCERATE MUTASE"/>
    <property type="match status" value="1"/>
</dbReference>
<evidence type="ECO:0000256" key="5">
    <source>
        <dbReference type="ARBA" id="ARBA00023235"/>
    </source>
</evidence>
<feature type="binding site" evidence="6 8">
    <location>
        <begin position="88"/>
        <end position="91"/>
    </location>
    <ligand>
        <name>substrate</name>
    </ligand>
</feature>
<dbReference type="InterPro" id="IPR001345">
    <property type="entry name" value="PG/BPGM_mutase_AS"/>
</dbReference>
<evidence type="ECO:0000256" key="3">
    <source>
        <dbReference type="ARBA" id="ARBA00022432"/>
    </source>
</evidence>
<evidence type="ECO:0000256" key="2">
    <source>
        <dbReference type="ARBA" id="ARBA00006717"/>
    </source>
</evidence>
<dbReference type="SUPFAM" id="SSF53254">
    <property type="entry name" value="Phosphoglycerate mutase-like"/>
    <property type="match status" value="1"/>
</dbReference>
<feature type="binding site" evidence="6 8">
    <location>
        <begin position="183"/>
        <end position="184"/>
    </location>
    <ligand>
        <name>substrate</name>
    </ligand>
</feature>
<evidence type="ECO:0000256" key="7">
    <source>
        <dbReference type="PIRSR" id="PIRSR613078-1"/>
    </source>
</evidence>
<dbReference type="GO" id="GO:0006094">
    <property type="term" value="P:gluconeogenesis"/>
    <property type="evidence" value="ECO:0007669"/>
    <property type="project" value="UniProtKB-UniRule"/>
</dbReference>
<comment type="similarity">
    <text evidence="2 6">Belongs to the phosphoglycerate mutase family. BPG-dependent PGAM subfamily.</text>
</comment>
<dbReference type="InterPro" id="IPR005952">
    <property type="entry name" value="Phosphogly_mut1"/>
</dbReference>
<dbReference type="Proteomes" id="UP000235703">
    <property type="component" value="Unassembled WGS sequence"/>
</dbReference>
<dbReference type="Gene3D" id="3.40.50.1240">
    <property type="entry name" value="Phosphoglycerate mutase-like"/>
    <property type="match status" value="1"/>
</dbReference>
<dbReference type="FunFam" id="3.40.50.1240:FF:000003">
    <property type="entry name" value="2,3-bisphosphoglycerate-dependent phosphoglycerate mutase"/>
    <property type="match status" value="1"/>
</dbReference>
<feature type="binding site" evidence="6 8">
    <location>
        <position position="99"/>
    </location>
    <ligand>
        <name>substrate</name>
    </ligand>
</feature>
<feature type="binding site" evidence="6 8">
    <location>
        <begin position="9"/>
        <end position="16"/>
    </location>
    <ligand>
        <name>substrate</name>
    </ligand>
</feature>
<dbReference type="CDD" id="cd07067">
    <property type="entry name" value="HP_PGM_like"/>
    <property type="match status" value="1"/>
</dbReference>
<evidence type="ECO:0000256" key="1">
    <source>
        <dbReference type="ARBA" id="ARBA00000380"/>
    </source>
</evidence>
<accession>A0A2N6PHP3</accession>
<comment type="function">
    <text evidence="6 10">Catalyzes the interconversion of 2-phosphoglycerate and 3-phosphoglycerate.</text>
</comment>
<dbReference type="NCBIfam" id="NF010713">
    <property type="entry name" value="PRK14115.1"/>
    <property type="match status" value="1"/>
</dbReference>
<keyword evidence="12" id="KW-1185">Reference proteome</keyword>
<evidence type="ECO:0000256" key="8">
    <source>
        <dbReference type="PIRSR" id="PIRSR613078-2"/>
    </source>
</evidence>
<dbReference type="GO" id="GO:0004619">
    <property type="term" value="F:phosphoglycerate mutase activity"/>
    <property type="evidence" value="ECO:0007669"/>
    <property type="project" value="UniProtKB-UniRule"/>
</dbReference>
<dbReference type="EC" id="5.4.2.11" evidence="6 10"/>
<feature type="active site" description="Proton donor/acceptor" evidence="6 7">
    <location>
        <position position="88"/>
    </location>
</feature>
<evidence type="ECO:0000256" key="9">
    <source>
        <dbReference type="PIRSR" id="PIRSR613078-3"/>
    </source>
</evidence>
<dbReference type="InterPro" id="IPR029033">
    <property type="entry name" value="His_PPase_superfam"/>
</dbReference>
<dbReference type="NCBIfam" id="TIGR01258">
    <property type="entry name" value="pgm_1"/>
    <property type="match status" value="1"/>
</dbReference>
<comment type="caution">
    <text evidence="11">The sequence shown here is derived from an EMBL/GenBank/DDBJ whole genome shotgun (WGS) entry which is preliminary data.</text>
</comment>
<evidence type="ECO:0000256" key="4">
    <source>
        <dbReference type="ARBA" id="ARBA00023152"/>
    </source>
</evidence>
<dbReference type="PIRSF" id="PIRSF000709">
    <property type="entry name" value="6PFK_2-Ptase"/>
    <property type="match status" value="1"/>
</dbReference>
<reference evidence="11 12" key="1">
    <citation type="submission" date="2017-09" db="EMBL/GenBank/DDBJ databases">
        <title>Bacterial strain isolated from the female urinary microbiota.</title>
        <authorList>
            <person name="Thomas-White K."/>
            <person name="Kumar N."/>
            <person name="Forster S."/>
            <person name="Putonti C."/>
            <person name="Lawley T."/>
            <person name="Wolfe A.J."/>
        </authorList>
    </citation>
    <scope>NUCLEOTIDE SEQUENCE [LARGE SCALE GENOMIC DNA]</scope>
    <source>
        <strain evidence="11 12">UMB0680</strain>
    </source>
</reference>
<dbReference type="EMBL" id="PNFZ01000003">
    <property type="protein sequence ID" value="PMB98215.1"/>
    <property type="molecule type" value="Genomic_DNA"/>
</dbReference>
<evidence type="ECO:0000256" key="10">
    <source>
        <dbReference type="RuleBase" id="RU004512"/>
    </source>
</evidence>
<name>A0A2N6PHP3_9MICO</name>
<dbReference type="OrthoDB" id="9781415at2"/>